<gene>
    <name evidence="1" type="ORF">Vadar_020421</name>
</gene>
<reference evidence="1 2" key="1">
    <citation type="journal article" date="2021" name="Hortic Res">
        <title>High-quality reference genome and annotation aids understanding of berry development for evergreen blueberry (Vaccinium darrowii).</title>
        <authorList>
            <person name="Yu J."/>
            <person name="Hulse-Kemp A.M."/>
            <person name="Babiker E."/>
            <person name="Staton M."/>
        </authorList>
    </citation>
    <scope>NUCLEOTIDE SEQUENCE [LARGE SCALE GENOMIC DNA]</scope>
    <source>
        <strain evidence="2">cv. NJ 8807/NJ 8810</strain>
        <tissue evidence="1">Young leaf</tissue>
    </source>
</reference>
<comment type="caution">
    <text evidence="1">The sequence shown here is derived from an EMBL/GenBank/DDBJ whole genome shotgun (WGS) entry which is preliminary data.</text>
</comment>
<dbReference type="Proteomes" id="UP000828048">
    <property type="component" value="Chromosome 11"/>
</dbReference>
<evidence type="ECO:0000313" key="2">
    <source>
        <dbReference type="Proteomes" id="UP000828048"/>
    </source>
</evidence>
<protein>
    <submittedName>
        <fullName evidence="1">Uncharacterized protein</fullName>
    </submittedName>
</protein>
<organism evidence="1 2">
    <name type="scientific">Vaccinium darrowii</name>
    <dbReference type="NCBI Taxonomy" id="229202"/>
    <lineage>
        <taxon>Eukaryota</taxon>
        <taxon>Viridiplantae</taxon>
        <taxon>Streptophyta</taxon>
        <taxon>Embryophyta</taxon>
        <taxon>Tracheophyta</taxon>
        <taxon>Spermatophyta</taxon>
        <taxon>Magnoliopsida</taxon>
        <taxon>eudicotyledons</taxon>
        <taxon>Gunneridae</taxon>
        <taxon>Pentapetalae</taxon>
        <taxon>asterids</taxon>
        <taxon>Ericales</taxon>
        <taxon>Ericaceae</taxon>
        <taxon>Vaccinioideae</taxon>
        <taxon>Vaccinieae</taxon>
        <taxon>Vaccinium</taxon>
    </lineage>
</organism>
<evidence type="ECO:0000313" key="1">
    <source>
        <dbReference type="EMBL" id="KAH7855032.1"/>
    </source>
</evidence>
<sequence length="230" mass="25989">MADLEFLDLDEGSGDSSLNSSVCLVGKILHGRTIKAHILANILSVAWRTRAPFHVDDWNNNVFLFRFEDVADRTNILQEGPWSIMNNLLSLKPLEDGMVVSELDFSFCPFWVQIHGLPVEKLSRANTEIIGRRLGKLLALEASPDGYCLSRGFLRVRVEINTSQPLSKGLWIREKTGVSNDRWISFKFEKLPDFCYACGRLGHDNKSCRFVSRSDDENSSYGPIMRTSCA</sequence>
<name>A0ACB7YNQ4_9ERIC</name>
<dbReference type="EMBL" id="CM037161">
    <property type="protein sequence ID" value="KAH7855032.1"/>
    <property type="molecule type" value="Genomic_DNA"/>
</dbReference>
<keyword evidence="2" id="KW-1185">Reference proteome</keyword>
<proteinExistence type="predicted"/>
<accession>A0ACB7YNQ4</accession>